<proteinExistence type="predicted"/>
<evidence type="ECO:0000313" key="3">
    <source>
        <dbReference type="Proteomes" id="UP000710385"/>
    </source>
</evidence>
<feature type="region of interest" description="Disordered" evidence="1">
    <location>
        <begin position="1"/>
        <end position="61"/>
    </location>
</feature>
<accession>A0A928Y572</accession>
<comment type="caution">
    <text evidence="2">The sequence shown here is derived from an EMBL/GenBank/DDBJ whole genome shotgun (WGS) entry which is preliminary data.</text>
</comment>
<evidence type="ECO:0000256" key="1">
    <source>
        <dbReference type="SAM" id="MobiDB-lite"/>
    </source>
</evidence>
<sequence length="90" mass="10128">MARLNPETPPVEEEWDPQGLNSLNKEELESFSRDEEEEMKAGQAAIADALPEADPSDDLDRDGLEELEEMEHALLAEEPELDFAMIGEEE</sequence>
<dbReference type="EMBL" id="JABTTY010000001">
    <property type="protein sequence ID" value="MBE7524843.1"/>
    <property type="molecule type" value="Genomic_DNA"/>
</dbReference>
<dbReference type="AlphaFoldDB" id="A0A928Y572"/>
<evidence type="ECO:0000313" key="2">
    <source>
        <dbReference type="EMBL" id="MBE7524843.1"/>
    </source>
</evidence>
<dbReference type="Proteomes" id="UP000710385">
    <property type="component" value="Unassembled WGS sequence"/>
</dbReference>
<reference evidence="2" key="1">
    <citation type="submission" date="2020-05" db="EMBL/GenBank/DDBJ databases">
        <title>High-Quality Genomes of Partial-Nitritation/Anammox System by Hierarchical Clustering Based Hybrid Assembly.</title>
        <authorList>
            <person name="Liu L."/>
            <person name="Wang Y."/>
            <person name="Che Y."/>
            <person name="Chen Y."/>
            <person name="Xia Y."/>
            <person name="Luo R."/>
            <person name="Cheng S.H."/>
            <person name="Zheng C."/>
            <person name="Zhang T."/>
        </authorList>
    </citation>
    <scope>NUCLEOTIDE SEQUENCE</scope>
    <source>
        <strain evidence="2">H1_PAT1</strain>
    </source>
</reference>
<feature type="compositionally biased region" description="Basic and acidic residues" evidence="1">
    <location>
        <begin position="24"/>
        <end position="33"/>
    </location>
</feature>
<gene>
    <name evidence="2" type="ORF">HS096_00375</name>
</gene>
<name>A0A928Y572_UNCKA</name>
<organism evidence="2 3">
    <name type="scientific">candidate division WWE3 bacterium</name>
    <dbReference type="NCBI Taxonomy" id="2053526"/>
    <lineage>
        <taxon>Bacteria</taxon>
        <taxon>Katanobacteria</taxon>
    </lineage>
</organism>
<protein>
    <submittedName>
        <fullName evidence="2">Uncharacterized protein</fullName>
    </submittedName>
</protein>